<dbReference type="PROSITE" id="PS51257">
    <property type="entry name" value="PROKAR_LIPOPROTEIN"/>
    <property type="match status" value="1"/>
</dbReference>
<comment type="caution">
    <text evidence="3">The sequence shown here is derived from an EMBL/GenBank/DDBJ whole genome shotgun (WGS) entry which is preliminary data.</text>
</comment>
<dbReference type="GO" id="GO:0046914">
    <property type="term" value="F:transition metal ion binding"/>
    <property type="evidence" value="ECO:0007669"/>
    <property type="project" value="InterPro"/>
</dbReference>
<dbReference type="OrthoDB" id="197154at2"/>
<gene>
    <name evidence="3" type="ORF">BSZ32_03035</name>
</gene>
<sequence length="84" mass="9064">MKLFRRATDIQTDSAMTLAQASVGCSLRINSIKGAACDRLRSMGFCESMEVKKLSNGHNMLCTVCGTKLALNKKLAAQILVCPV</sequence>
<proteinExistence type="predicted"/>
<dbReference type="Gene3D" id="2.30.30.90">
    <property type="match status" value="1"/>
</dbReference>
<reference evidence="3 4" key="1">
    <citation type="submission" date="2016-12" db="EMBL/GenBank/DDBJ databases">
        <title>Study of bacterial adaptation to deep sea.</title>
        <authorList>
            <person name="Song J."/>
            <person name="Yoshizawa S."/>
            <person name="Kogure K."/>
        </authorList>
    </citation>
    <scope>NUCLEOTIDE SEQUENCE [LARGE SCALE GENOMIC DNA]</scope>
    <source>
        <strain evidence="3 4">SAORIC-165</strain>
    </source>
</reference>
<evidence type="ECO:0000259" key="2">
    <source>
        <dbReference type="SMART" id="SM00899"/>
    </source>
</evidence>
<keyword evidence="4" id="KW-1185">Reference proteome</keyword>
<dbReference type="SMART" id="SM00899">
    <property type="entry name" value="FeoA"/>
    <property type="match status" value="1"/>
</dbReference>
<dbReference type="Proteomes" id="UP000239907">
    <property type="component" value="Unassembled WGS sequence"/>
</dbReference>
<dbReference type="SUPFAM" id="SSF50037">
    <property type="entry name" value="C-terminal domain of transcriptional repressors"/>
    <property type="match status" value="1"/>
</dbReference>
<dbReference type="Pfam" id="PF04023">
    <property type="entry name" value="FeoA"/>
    <property type="match status" value="1"/>
</dbReference>
<keyword evidence="1" id="KW-0408">Iron</keyword>
<dbReference type="EMBL" id="MQWA01000001">
    <property type="protein sequence ID" value="PQJ27565.1"/>
    <property type="molecule type" value="Genomic_DNA"/>
</dbReference>
<dbReference type="InterPro" id="IPR038157">
    <property type="entry name" value="FeoA_core_dom"/>
</dbReference>
<protein>
    <recommendedName>
        <fullName evidence="2">Ferrous iron transporter FeoA-like domain-containing protein</fullName>
    </recommendedName>
</protein>
<organism evidence="3 4">
    <name type="scientific">Rubritalea profundi</name>
    <dbReference type="NCBI Taxonomy" id="1658618"/>
    <lineage>
        <taxon>Bacteria</taxon>
        <taxon>Pseudomonadati</taxon>
        <taxon>Verrucomicrobiota</taxon>
        <taxon>Verrucomicrobiia</taxon>
        <taxon>Verrucomicrobiales</taxon>
        <taxon>Rubritaleaceae</taxon>
        <taxon>Rubritalea</taxon>
    </lineage>
</organism>
<dbReference type="InterPro" id="IPR007167">
    <property type="entry name" value="Fe-transptr_FeoA-like"/>
</dbReference>
<dbReference type="AlphaFoldDB" id="A0A2S7TXS7"/>
<evidence type="ECO:0000256" key="1">
    <source>
        <dbReference type="ARBA" id="ARBA00023004"/>
    </source>
</evidence>
<name>A0A2S7TXS7_9BACT</name>
<evidence type="ECO:0000313" key="3">
    <source>
        <dbReference type="EMBL" id="PQJ27565.1"/>
    </source>
</evidence>
<evidence type="ECO:0000313" key="4">
    <source>
        <dbReference type="Proteomes" id="UP000239907"/>
    </source>
</evidence>
<dbReference type="InterPro" id="IPR008988">
    <property type="entry name" value="Transcriptional_repressor_C"/>
</dbReference>
<feature type="domain" description="Ferrous iron transporter FeoA-like" evidence="2">
    <location>
        <begin position="16"/>
        <end position="83"/>
    </location>
</feature>
<dbReference type="RefSeq" id="WP_105042056.1">
    <property type="nucleotide sequence ID" value="NZ_MQWA01000001.1"/>
</dbReference>
<accession>A0A2S7TXS7</accession>